<evidence type="ECO:0000256" key="14">
    <source>
        <dbReference type="HAMAP-Rule" id="MF_00180"/>
    </source>
</evidence>
<dbReference type="Proteomes" id="UP000070250">
    <property type="component" value="Chromosome"/>
</dbReference>
<evidence type="ECO:0000256" key="12">
    <source>
        <dbReference type="ARBA" id="ARBA00023211"/>
    </source>
</evidence>
<comment type="similarity">
    <text evidence="6">In the C-terminal section; belongs to the GTP cyclohydrolase II family.</text>
</comment>
<comment type="cofactor">
    <cofactor evidence="14">
        <name>Mg(2+)</name>
        <dbReference type="ChEBI" id="CHEBI:18420"/>
    </cofactor>
    <cofactor evidence="14">
        <name>Mn(2+)</name>
        <dbReference type="ChEBI" id="CHEBI:29035"/>
    </cofactor>
    <text evidence="14">Binds 2 divalent metal cations per subunit. Magnesium or manganese.</text>
</comment>
<dbReference type="Gene3D" id="3.90.870.10">
    <property type="entry name" value="DHBP synthase"/>
    <property type="match status" value="1"/>
</dbReference>
<evidence type="ECO:0000313" key="16">
    <source>
        <dbReference type="EMBL" id="AMN47518.1"/>
    </source>
</evidence>
<dbReference type="RefSeq" id="WP_066921012.1">
    <property type="nucleotide sequence ID" value="NZ_CP011971.1"/>
</dbReference>
<dbReference type="InterPro" id="IPR000422">
    <property type="entry name" value="DHBP_synthase_RibB"/>
</dbReference>
<dbReference type="GO" id="GO:0008686">
    <property type="term" value="F:3,4-dihydroxy-2-butanone-4-phosphate synthase activity"/>
    <property type="evidence" value="ECO:0007669"/>
    <property type="project" value="UniProtKB-UniRule"/>
</dbReference>
<feature type="binding site" evidence="14">
    <location>
        <position position="32"/>
    </location>
    <ligand>
        <name>D-ribulose 5-phosphate</name>
        <dbReference type="ChEBI" id="CHEBI:58121"/>
    </ligand>
</feature>
<comment type="pathway">
    <text evidence="4 14">Cofactor biosynthesis; riboflavin biosynthesis; 2-hydroxy-3-oxobutyl phosphate from D-ribulose 5-phosphate: step 1/1.</text>
</comment>
<dbReference type="UniPathway" id="UPA00275">
    <property type="reaction ID" value="UER00399"/>
</dbReference>
<comment type="similarity">
    <text evidence="14">Belongs to the DHBP synthase family.</text>
</comment>
<gene>
    <name evidence="14" type="primary">ribB</name>
    <name evidence="16" type="ORF">ACG33_10490</name>
</gene>
<organism evidence="16 17">
    <name type="scientific">Steroidobacter denitrificans</name>
    <dbReference type="NCBI Taxonomy" id="465721"/>
    <lineage>
        <taxon>Bacteria</taxon>
        <taxon>Pseudomonadati</taxon>
        <taxon>Pseudomonadota</taxon>
        <taxon>Gammaproteobacteria</taxon>
        <taxon>Steroidobacterales</taxon>
        <taxon>Steroidobacteraceae</taxon>
        <taxon>Steroidobacter</taxon>
    </lineage>
</organism>
<dbReference type="NCBIfam" id="TIGR00506">
    <property type="entry name" value="ribB"/>
    <property type="match status" value="1"/>
</dbReference>
<dbReference type="NCBIfam" id="NF010626">
    <property type="entry name" value="PRK14019.1"/>
    <property type="match status" value="1"/>
</dbReference>
<dbReference type="GO" id="GO:0000287">
    <property type="term" value="F:magnesium ion binding"/>
    <property type="evidence" value="ECO:0007669"/>
    <property type="project" value="UniProtKB-UniRule"/>
</dbReference>
<dbReference type="PANTHER" id="PTHR21327:SF34">
    <property type="entry name" value="3,4-DIHYDROXY-2-BUTANONE 4-PHOSPHATE SYNTHASE"/>
    <property type="match status" value="1"/>
</dbReference>
<feature type="domain" description="GTP cyclohydrolase II" evidence="15">
    <location>
        <begin position="207"/>
        <end position="382"/>
    </location>
</feature>
<feature type="site" description="Essential for catalytic activity" evidence="14">
    <location>
        <position position="126"/>
    </location>
</feature>
<evidence type="ECO:0000256" key="2">
    <source>
        <dbReference type="ARBA" id="ARBA00001936"/>
    </source>
</evidence>
<evidence type="ECO:0000256" key="6">
    <source>
        <dbReference type="ARBA" id="ARBA00008976"/>
    </source>
</evidence>
<dbReference type="Gene3D" id="3.40.50.10990">
    <property type="entry name" value="GTP cyclohydrolase II"/>
    <property type="match status" value="1"/>
</dbReference>
<evidence type="ECO:0000256" key="9">
    <source>
        <dbReference type="ARBA" id="ARBA00022619"/>
    </source>
</evidence>
<proteinExistence type="inferred from homology"/>
<dbReference type="FunFam" id="3.90.870.10:FF:000001">
    <property type="entry name" value="Riboflavin biosynthesis protein RibBA"/>
    <property type="match status" value="1"/>
</dbReference>
<dbReference type="HAMAP" id="MF_00180">
    <property type="entry name" value="RibB"/>
    <property type="match status" value="1"/>
</dbReference>
<dbReference type="GO" id="GO:0003935">
    <property type="term" value="F:GTP cyclohydrolase II activity"/>
    <property type="evidence" value="ECO:0007669"/>
    <property type="project" value="TreeGrafter"/>
</dbReference>
<keyword evidence="9 14" id="KW-0686">Riboflavin biosynthesis</keyword>
<keyword evidence="10 14" id="KW-0479">Metal-binding</keyword>
<dbReference type="AlphaFoldDB" id="A0A127FD41"/>
<comment type="function">
    <text evidence="3 14">Catalyzes the conversion of D-ribulose 5-phosphate to formate and 3,4-dihydroxy-2-butanone 4-phosphate.</text>
</comment>
<evidence type="ECO:0000256" key="1">
    <source>
        <dbReference type="ARBA" id="ARBA00000141"/>
    </source>
</evidence>
<dbReference type="GO" id="GO:0005829">
    <property type="term" value="C:cytosol"/>
    <property type="evidence" value="ECO:0007669"/>
    <property type="project" value="TreeGrafter"/>
</dbReference>
<evidence type="ECO:0000313" key="17">
    <source>
        <dbReference type="Proteomes" id="UP000070250"/>
    </source>
</evidence>
<dbReference type="OrthoDB" id="9793111at2"/>
<evidence type="ECO:0000256" key="3">
    <source>
        <dbReference type="ARBA" id="ARBA00002284"/>
    </source>
</evidence>
<evidence type="ECO:0000256" key="7">
    <source>
        <dbReference type="ARBA" id="ARBA00012153"/>
    </source>
</evidence>
<comment type="subunit">
    <text evidence="14">Homodimer.</text>
</comment>
<evidence type="ECO:0000256" key="13">
    <source>
        <dbReference type="ARBA" id="ARBA00023239"/>
    </source>
</evidence>
<dbReference type="Pfam" id="PF00926">
    <property type="entry name" value="DHBP_synthase"/>
    <property type="match status" value="1"/>
</dbReference>
<feature type="site" description="Essential for catalytic activity" evidence="14">
    <location>
        <position position="164"/>
    </location>
</feature>
<dbReference type="PIRSF" id="PIRSF001259">
    <property type="entry name" value="RibA"/>
    <property type="match status" value="1"/>
</dbReference>
<feature type="binding site" evidence="14">
    <location>
        <begin position="27"/>
        <end position="28"/>
    </location>
    <ligand>
        <name>D-ribulose 5-phosphate</name>
        <dbReference type="ChEBI" id="CHEBI:58121"/>
    </ligand>
</feature>
<reference evidence="16 17" key="1">
    <citation type="submission" date="2015-06" db="EMBL/GenBank/DDBJ databases">
        <title>A Comprehensive Approach to Explore the Metabolic and Phylogenetic Diversity of Bacterial Steroid Degradation in the Environment: Testosterone as an Example.</title>
        <authorList>
            <person name="Yang F.-C."/>
            <person name="Chen Y.-L."/>
            <person name="Yu C.-P."/>
            <person name="Tang S.-L."/>
            <person name="Wang P.-H."/>
            <person name="Ismail W."/>
            <person name="Wang C.-H."/>
            <person name="Yang C.-Y."/>
            <person name="Chiang Y.-R."/>
        </authorList>
    </citation>
    <scope>NUCLEOTIDE SEQUENCE [LARGE SCALE GENOMIC DNA]</scope>
    <source>
        <strain evidence="16 17">DSM 18526</strain>
    </source>
</reference>
<feature type="binding site" evidence="14">
    <location>
        <position position="28"/>
    </location>
    <ligand>
        <name>Mg(2+)</name>
        <dbReference type="ChEBI" id="CHEBI:18420"/>
        <label>2</label>
    </ligand>
</feature>
<evidence type="ECO:0000256" key="10">
    <source>
        <dbReference type="ARBA" id="ARBA00022723"/>
    </source>
</evidence>
<dbReference type="KEGG" id="sdf:ACG33_10490"/>
<dbReference type="SUPFAM" id="SSF55821">
    <property type="entry name" value="YrdC/RibB"/>
    <property type="match status" value="1"/>
</dbReference>
<evidence type="ECO:0000256" key="8">
    <source>
        <dbReference type="ARBA" id="ARBA00018836"/>
    </source>
</evidence>
<comment type="cofactor">
    <cofactor evidence="2">
        <name>Mn(2+)</name>
        <dbReference type="ChEBI" id="CHEBI:29035"/>
    </cofactor>
</comment>
<dbReference type="GO" id="GO:0009231">
    <property type="term" value="P:riboflavin biosynthetic process"/>
    <property type="evidence" value="ECO:0007669"/>
    <property type="project" value="UniProtKB-UniRule"/>
</dbReference>
<dbReference type="InterPro" id="IPR032677">
    <property type="entry name" value="GTP_cyclohydro_II"/>
</dbReference>
<feature type="binding site" evidence="14">
    <location>
        <begin position="140"/>
        <end position="144"/>
    </location>
    <ligand>
        <name>D-ribulose 5-phosphate</name>
        <dbReference type="ChEBI" id="CHEBI:58121"/>
    </ligand>
</feature>
<sequence length="384" mass="42176">MSLNSIEEILDDLRAGRMVVIMDDEDRENEGDLVMAAELVRPEDVNFMARYARGLICLTLTHERCRQLRLPLMVSETHLSHGTNFTVSIEAAQGVTTGISAHDRAQTILAAVRKDARPEDLHQPGHIFPVMAQAGGVLTRAGHTEAGCDLARLAGLEPAAAIVEILNDNGTMARRPDLEKFARQHQLKMGTIADLIRYRLEKERSVERIAEQAIETEFGSFRMLCYEDHVNRTVHLALVAGELSPEKIPLVRVHLRDTLGDVVGIHDQTLGWPLRSAMRRIAQEGNGVLVLLRPDETPRDFMDAVRAIGQSATVGAAADAAAGMLAAAQPVSRHEAGTKVLRTYGIGAQILRDLGVGRMRVLSAPMQMHALSGFDLEVVEYVDR</sequence>
<dbReference type="Pfam" id="PF00925">
    <property type="entry name" value="GTP_cyclohydro2"/>
    <property type="match status" value="1"/>
</dbReference>
<dbReference type="PANTHER" id="PTHR21327">
    <property type="entry name" value="GTP CYCLOHYDROLASE II-RELATED"/>
    <property type="match status" value="1"/>
</dbReference>
<name>A0A127FD41_STEDE</name>
<feature type="binding site" evidence="14">
    <location>
        <position position="28"/>
    </location>
    <ligand>
        <name>Mg(2+)</name>
        <dbReference type="ChEBI" id="CHEBI:18420"/>
        <label>1</label>
    </ligand>
</feature>
<accession>A0A127FD41</accession>
<dbReference type="EMBL" id="CP011971">
    <property type="protein sequence ID" value="AMN47518.1"/>
    <property type="molecule type" value="Genomic_DNA"/>
</dbReference>
<dbReference type="PATRIC" id="fig|465721.4.peg.2227"/>
<dbReference type="InterPro" id="IPR017945">
    <property type="entry name" value="DHBP_synth_RibB-like_a/b_dom"/>
</dbReference>
<dbReference type="GO" id="GO:0030145">
    <property type="term" value="F:manganese ion binding"/>
    <property type="evidence" value="ECO:0007669"/>
    <property type="project" value="UniProtKB-UniRule"/>
</dbReference>
<evidence type="ECO:0000256" key="4">
    <source>
        <dbReference type="ARBA" id="ARBA00004904"/>
    </source>
</evidence>
<evidence type="ECO:0000256" key="5">
    <source>
        <dbReference type="ARBA" id="ARBA00005520"/>
    </source>
</evidence>
<evidence type="ECO:0000256" key="11">
    <source>
        <dbReference type="ARBA" id="ARBA00022842"/>
    </source>
</evidence>
<evidence type="ECO:0000259" key="15">
    <source>
        <dbReference type="Pfam" id="PF00925"/>
    </source>
</evidence>
<dbReference type="SUPFAM" id="SSF142695">
    <property type="entry name" value="RibA-like"/>
    <property type="match status" value="1"/>
</dbReference>
<comment type="similarity">
    <text evidence="5">In the N-terminal section; belongs to the DHBP synthase family.</text>
</comment>
<keyword evidence="17" id="KW-1185">Reference proteome</keyword>
<feature type="binding site" evidence="14">
    <location>
        <position position="143"/>
    </location>
    <ligand>
        <name>Mg(2+)</name>
        <dbReference type="ChEBI" id="CHEBI:18420"/>
        <label>2</label>
    </ligand>
</feature>
<comment type="catalytic activity">
    <reaction evidence="1 14">
        <text>D-ribulose 5-phosphate = (2S)-2-hydroxy-3-oxobutyl phosphate + formate + H(+)</text>
        <dbReference type="Rhea" id="RHEA:18457"/>
        <dbReference type="ChEBI" id="CHEBI:15378"/>
        <dbReference type="ChEBI" id="CHEBI:15740"/>
        <dbReference type="ChEBI" id="CHEBI:58121"/>
        <dbReference type="ChEBI" id="CHEBI:58830"/>
        <dbReference type="EC" id="4.1.99.12"/>
    </reaction>
</comment>
<keyword evidence="11 14" id="KW-0460">Magnesium</keyword>
<keyword evidence="12 14" id="KW-0464">Manganese</keyword>
<protein>
    <recommendedName>
        <fullName evidence="8 14">3,4-dihydroxy-2-butanone 4-phosphate synthase</fullName>
        <shortName evidence="14">DHBP synthase</shortName>
        <ecNumber evidence="7 14">4.1.99.12</ecNumber>
    </recommendedName>
</protein>
<dbReference type="STRING" id="465721.ACG33_10490"/>
<dbReference type="EC" id="4.1.99.12" evidence="7 14"/>
<dbReference type="InterPro" id="IPR036144">
    <property type="entry name" value="RibA-like_sf"/>
</dbReference>
<keyword evidence="13 14" id="KW-0456">Lyase</keyword>